<feature type="compositionally biased region" description="Polar residues" evidence="7">
    <location>
        <begin position="1453"/>
        <end position="1467"/>
    </location>
</feature>
<keyword evidence="4 8" id="KW-0732">Signal</keyword>
<keyword evidence="6" id="KW-0472">Membrane</keyword>
<dbReference type="InterPro" id="IPR055437">
    <property type="entry name" value="TMEM131L_Ig_5"/>
</dbReference>
<dbReference type="Pfam" id="PF12371">
    <property type="entry name" value="TMEM131_like_N"/>
    <property type="match status" value="1"/>
</dbReference>
<keyword evidence="3" id="KW-0812">Transmembrane</keyword>
<evidence type="ECO:0000256" key="8">
    <source>
        <dbReference type="SAM" id="SignalP"/>
    </source>
</evidence>
<dbReference type="InterPro" id="IPR022113">
    <property type="entry name" value="TMEM131L_N"/>
</dbReference>
<comment type="subcellular location">
    <subcellularLocation>
        <location evidence="1">Membrane</location>
        <topology evidence="1">Single-pass type I membrane protein</topology>
    </subcellularLocation>
</comment>
<feature type="region of interest" description="Disordered" evidence="7">
    <location>
        <begin position="1285"/>
        <end position="1413"/>
    </location>
</feature>
<dbReference type="Proteomes" id="UP000835052">
    <property type="component" value="Unassembled WGS sequence"/>
</dbReference>
<feature type="chain" id="PRO_5035800153" description="Transmembrane protein" evidence="8">
    <location>
        <begin position="22"/>
        <end position="1723"/>
    </location>
</feature>
<evidence type="ECO:0000256" key="1">
    <source>
        <dbReference type="ARBA" id="ARBA00004479"/>
    </source>
</evidence>
<feature type="compositionally biased region" description="Basic and acidic residues" evidence="7">
    <location>
        <begin position="1472"/>
        <end position="1485"/>
    </location>
</feature>
<proteinExistence type="inferred from homology"/>
<evidence type="ECO:0000259" key="12">
    <source>
        <dbReference type="Pfam" id="PF24501"/>
    </source>
</evidence>
<dbReference type="Pfam" id="PF24501">
    <property type="entry name" value="Ig_TMEM131L_5"/>
    <property type="match status" value="1"/>
</dbReference>
<feature type="signal peptide" evidence="8">
    <location>
        <begin position="1"/>
        <end position="21"/>
    </location>
</feature>
<dbReference type="Gene3D" id="2.60.40.10">
    <property type="entry name" value="Immunoglobulins"/>
    <property type="match status" value="1"/>
</dbReference>
<dbReference type="InterPro" id="IPR013783">
    <property type="entry name" value="Ig-like_fold"/>
</dbReference>
<keyword evidence="14" id="KW-1185">Reference proteome</keyword>
<dbReference type="GO" id="GO:0016020">
    <property type="term" value="C:membrane"/>
    <property type="evidence" value="ECO:0007669"/>
    <property type="project" value="UniProtKB-SubCell"/>
</dbReference>
<feature type="region of interest" description="Disordered" evidence="7">
    <location>
        <begin position="1444"/>
        <end position="1508"/>
    </location>
</feature>
<dbReference type="PANTHER" id="PTHR22050">
    <property type="entry name" value="RW1 PROTEIN HOMOLOG"/>
    <property type="match status" value="1"/>
</dbReference>
<evidence type="ECO:0000259" key="9">
    <source>
        <dbReference type="Pfam" id="PF12371"/>
    </source>
</evidence>
<dbReference type="EMBL" id="CAJGYM010000008">
    <property type="protein sequence ID" value="CAD6188266.1"/>
    <property type="molecule type" value="Genomic_DNA"/>
</dbReference>
<evidence type="ECO:0000259" key="11">
    <source>
        <dbReference type="Pfam" id="PF24499"/>
    </source>
</evidence>
<evidence type="ECO:0000313" key="13">
    <source>
        <dbReference type="EMBL" id="CAD6188266.1"/>
    </source>
</evidence>
<dbReference type="InterPro" id="IPR056311">
    <property type="entry name" value="TMEM131_Ig_2"/>
</dbReference>
<feature type="compositionally biased region" description="Polar residues" evidence="7">
    <location>
        <begin position="1350"/>
        <end position="1367"/>
    </location>
</feature>
<dbReference type="InterPro" id="IPR039877">
    <property type="entry name" value="TMEM131-like"/>
</dbReference>
<feature type="domain" description="TMEM131 second Ig-like" evidence="10">
    <location>
        <begin position="202"/>
        <end position="293"/>
    </location>
</feature>
<name>A0A8S1GWM1_9PELO</name>
<feature type="compositionally biased region" description="Basic and acidic residues" evidence="7">
    <location>
        <begin position="1558"/>
        <end position="1590"/>
    </location>
</feature>
<organism evidence="13 14">
    <name type="scientific">Caenorhabditis auriculariae</name>
    <dbReference type="NCBI Taxonomy" id="2777116"/>
    <lineage>
        <taxon>Eukaryota</taxon>
        <taxon>Metazoa</taxon>
        <taxon>Ecdysozoa</taxon>
        <taxon>Nematoda</taxon>
        <taxon>Chromadorea</taxon>
        <taxon>Rhabditida</taxon>
        <taxon>Rhabditina</taxon>
        <taxon>Rhabditomorpha</taxon>
        <taxon>Rhabditoidea</taxon>
        <taxon>Rhabditidae</taxon>
        <taxon>Peloderinae</taxon>
        <taxon>Caenorhabditis</taxon>
    </lineage>
</organism>
<feature type="domain" description="TMEM131L fifth Ig-like" evidence="12">
    <location>
        <begin position="1050"/>
        <end position="1113"/>
    </location>
</feature>
<protein>
    <recommendedName>
        <fullName evidence="15">Transmembrane protein</fullName>
    </recommendedName>
</protein>
<keyword evidence="5" id="KW-1133">Transmembrane helix</keyword>
<feature type="compositionally biased region" description="Basic and acidic residues" evidence="7">
    <location>
        <begin position="1374"/>
        <end position="1389"/>
    </location>
</feature>
<dbReference type="Pfam" id="PF24495">
    <property type="entry name" value="Ig_TMEM131_2"/>
    <property type="match status" value="1"/>
</dbReference>
<dbReference type="PANTHER" id="PTHR22050:SF0">
    <property type="entry name" value="TRANSMEMBRANE PROTEIN 131 HOMOLOG"/>
    <property type="match status" value="1"/>
</dbReference>
<evidence type="ECO:0008006" key="15">
    <source>
        <dbReference type="Google" id="ProtNLM"/>
    </source>
</evidence>
<feature type="domain" description="TMEM131L fourth Ig-like" evidence="11">
    <location>
        <begin position="849"/>
        <end position="997"/>
    </location>
</feature>
<evidence type="ECO:0000259" key="10">
    <source>
        <dbReference type="Pfam" id="PF24495"/>
    </source>
</evidence>
<gene>
    <name evidence="13" type="ORF">CAUJ_LOCUS4185</name>
</gene>
<evidence type="ECO:0000256" key="6">
    <source>
        <dbReference type="ARBA" id="ARBA00023136"/>
    </source>
</evidence>
<evidence type="ECO:0000256" key="7">
    <source>
        <dbReference type="SAM" id="MobiDB-lite"/>
    </source>
</evidence>
<comment type="caution">
    <text evidence="13">The sequence shown here is derived from an EMBL/GenBank/DDBJ whole genome shotgun (WGS) entry which is preliminary data.</text>
</comment>
<dbReference type="InterPro" id="IPR055436">
    <property type="entry name" value="Ig_TMEM131L_4"/>
</dbReference>
<reference evidence="13" key="1">
    <citation type="submission" date="2020-10" db="EMBL/GenBank/DDBJ databases">
        <authorList>
            <person name="Kikuchi T."/>
        </authorList>
    </citation>
    <scope>NUCLEOTIDE SEQUENCE</scope>
    <source>
        <strain evidence="13">NKZ352</strain>
    </source>
</reference>
<sequence>MFRFILLAAFYSIFFVLSSFALEQKWSFDSGELPSNVVDDLPVLHTAFVQTGEELHYLSTTVRPDSHKTFNEGDAKIIKRHIKKLKDKNYNVKKLAGTGELPLEFDPPFLSFGESHVGRASKQRVFVRNVLKESVLVDAIIANSLEFHVTFFDKIKLAPQGTASFEVVFLPREVGLRKTTFLVYTSSAVFTLEAAGNCVSNPYRIPPFTGLRVPLNGSAVKPFFIHNPHPHTLRLTEITSSGGNAHVELPHFVDEKFAGELPQYWDIRSYQTKKVANILIVGGNEENSTLFFKASAILLEGNKKKIIEDIVYAIPVEISSTRGVFATSDLLDFGLLRHGDRSNPQTFSVYQYLMRGRLEFETLYVEKGDHTGIYMEFSSPPPIPVLPGKHITQPGEPSDLVKVFFDASRVDFPDKKPGLRHFSGHIIAVSRGGNYNVTMPFRASVFQGGILTVGNDLALQESLRPPHQRTVRLRNDLPFDVVVWNISMSSDAQNYFSVRLLAPSVKLEKGAIMPVFVLKYNKRVPDSFDNAVFYVYTNVSTFRVVMNKFSGKMNIQLASVDKQSFNFGYVERNDTRTIRFTVWNENKAEMHLRKLSVPSRQAYRLYMVGIQKKGINSNDVDDLERTEHARATDADIPPESGAVFDLELKVPIDGTVYDGNLLFETEYESKLFSVTYEVSSGTLQSIPDHVSFGQTFPAKLVYRTLQVFNSFAEDMVVTRLTTLSQDPRFFFESFDPSQPPLLRSGRLTNLGRVMFSPQLPCVHENCYLGLPLKSPDGQWFVHGLTLPANLAEIDAYLYKRQRSKYDALVKAGKHRVNTTIILDTDKAKNIKIKTSAELTWPRLLTRNSIHFPLTALGNFTIVNLTLNNPTSLPIVVQVIPLVIYPDAETLVDLFRPHLLTPLSEHVEMNETLMFSLRDTELFTLKRDSPVPKLREELESAIPQNVPRFTLSLMLKPHMKVRLRLGFLPSDYTLRSSLLLIRNNLTVIEPVVMYGKGARIGMKVEGVEARSKQPLLFEIRQDHLSDCNNPKRLMHKLHSTLTVRRPFAVVNTGEVHFTVTNMSINGVPCENRGFRILNCYPFRLQPNESYSLDIAYTPDFLTTTNEADLQLYMHMNGSAWLFPLAATVPADMLAKCHQALPRPPFENIMYYSCVTALIFCLVCVLACAYLEGDRAIACGIRQQYAAPRTVFDLKNLNMKAHETVKTPKMEWKGNTPSELKVSDDAWLVSRFLIRVANWVVQLVHSVWKWSLFYRGEKSEPKSAGKKRKKNLTPVVTSKIETTLSSEEEREYSKREEITANVTAAVAPSGKPKAPEVSAAPSKKARQQLRASKSPKSATYKEEPKKSEDRLNNTTTSNVASQNKPQPNHQPVEGQPKNEKQNRPLKGEVNAKNKSKQAKRGSTAKIEVPAPKTTTTVKNAAADWVEQNNFAEDLTPVAGSTSFVWSSDKYEDQSECPSLPQTPTPSLASSLVKMDNEWSADGRKQDLVNDDSESLMSEGSAPPDWIDEPVFFPDDVDAELIALAEATTDMLLSNSEDEGDFSPMNSFSSSQKSNRPRGIAKSEESHVEPVKLDARRKTVGSEKSERNAELRKKSSGQPVEPPSQPEVLPFWPMLPNVALSSMLDGDQELLAHQRSMAMWPTPISDPSLSMSHGAQSTLDNPLYQNLGMSLGPSVAAPTPPTTTFGNTLFAGPDFNLWSNIQFDPTTAWANLRAPNQSTNEEESKK</sequence>
<evidence type="ECO:0000256" key="5">
    <source>
        <dbReference type="ARBA" id="ARBA00022989"/>
    </source>
</evidence>
<accession>A0A8S1GWM1</accession>
<dbReference type="Pfam" id="PF24499">
    <property type="entry name" value="Ig_TMEM131L_4"/>
    <property type="match status" value="1"/>
</dbReference>
<evidence type="ECO:0000256" key="3">
    <source>
        <dbReference type="ARBA" id="ARBA00022692"/>
    </source>
</evidence>
<feature type="region of interest" description="Disordered" evidence="7">
    <location>
        <begin position="1529"/>
        <end position="1605"/>
    </location>
</feature>
<dbReference type="OrthoDB" id="168404at2759"/>
<evidence type="ECO:0000256" key="4">
    <source>
        <dbReference type="ARBA" id="ARBA00022729"/>
    </source>
</evidence>
<evidence type="ECO:0000256" key="2">
    <source>
        <dbReference type="ARBA" id="ARBA00006682"/>
    </source>
</evidence>
<feature type="compositionally biased region" description="Basic and acidic residues" evidence="7">
    <location>
        <begin position="1337"/>
        <end position="1349"/>
    </location>
</feature>
<comment type="similarity">
    <text evidence="2">Belongs to the TMEM131 family.</text>
</comment>
<evidence type="ECO:0000313" key="14">
    <source>
        <dbReference type="Proteomes" id="UP000835052"/>
    </source>
</evidence>
<feature type="compositionally biased region" description="Polar residues" evidence="7">
    <location>
        <begin position="1541"/>
        <end position="1551"/>
    </location>
</feature>
<feature type="domain" description="Transmembrane protein 131-like N-terminal" evidence="9">
    <location>
        <begin position="103"/>
        <end position="185"/>
    </location>
</feature>